<keyword evidence="1" id="KW-0175">Coiled coil</keyword>
<dbReference type="RefSeq" id="WP_073043271.1">
    <property type="nucleotide sequence ID" value="NZ_FOLF01000003.1"/>
</dbReference>
<dbReference type="EMBL" id="FRCJ01000001">
    <property type="protein sequence ID" value="SHL88940.1"/>
    <property type="molecule type" value="Genomic_DNA"/>
</dbReference>
<sequence length="159" mass="18191">MVKAEFKITGIQQLKERLLEKKMQLEQQLDMRLLELCERAVTHAKENKGYKDHTANLKNTISFALFKDGELVRQHIGNNSEAKNGEAANPADVNERLNEYCDSEGVVSQKGYSLVIVAPMEYAQYVEQKGYNVLHLTKYFLRDELKKELSEALKSIGIK</sequence>
<dbReference type="OrthoDB" id="770653at2"/>
<organism evidence="2 3">
    <name type="scientific">Xylanibacter ruminicola</name>
    <name type="common">Prevotella ruminicola</name>
    <dbReference type="NCBI Taxonomy" id="839"/>
    <lineage>
        <taxon>Bacteria</taxon>
        <taxon>Pseudomonadati</taxon>
        <taxon>Bacteroidota</taxon>
        <taxon>Bacteroidia</taxon>
        <taxon>Bacteroidales</taxon>
        <taxon>Prevotellaceae</taxon>
        <taxon>Xylanibacter</taxon>
    </lineage>
</organism>
<evidence type="ECO:0000313" key="2">
    <source>
        <dbReference type="EMBL" id="SHL88940.1"/>
    </source>
</evidence>
<evidence type="ECO:0000313" key="3">
    <source>
        <dbReference type="Proteomes" id="UP000184280"/>
    </source>
</evidence>
<dbReference type="AlphaFoldDB" id="A0A1M7EBC7"/>
<protein>
    <submittedName>
        <fullName evidence="2">Uncharacterized protein</fullName>
    </submittedName>
</protein>
<dbReference type="Proteomes" id="UP000184280">
    <property type="component" value="Unassembled WGS sequence"/>
</dbReference>
<name>A0A1M7EBC7_XYLRU</name>
<reference evidence="2 3" key="1">
    <citation type="submission" date="2016-11" db="EMBL/GenBank/DDBJ databases">
        <authorList>
            <person name="Jaros S."/>
            <person name="Januszkiewicz K."/>
            <person name="Wedrychowicz H."/>
        </authorList>
    </citation>
    <scope>NUCLEOTIDE SEQUENCE [LARGE SCALE GENOMIC DNA]</scope>
    <source>
        <strain evidence="2 3">BPI-34</strain>
    </source>
</reference>
<proteinExistence type="predicted"/>
<evidence type="ECO:0000256" key="1">
    <source>
        <dbReference type="SAM" id="Coils"/>
    </source>
</evidence>
<feature type="coiled-coil region" evidence="1">
    <location>
        <begin position="8"/>
        <end position="35"/>
    </location>
</feature>
<accession>A0A1M7EBC7</accession>
<gene>
    <name evidence="2" type="ORF">SAMN04488494_1018</name>
</gene>